<dbReference type="EC" id="1.17.4.1" evidence="2"/>
<evidence type="ECO:0000313" key="7">
    <source>
        <dbReference type="EMBL" id="HET20869.1"/>
    </source>
</evidence>
<proteinExistence type="inferred from homology"/>
<organism evidence="7">
    <name type="scientific">Archaeoglobus fulgidus</name>
    <dbReference type="NCBI Taxonomy" id="2234"/>
    <lineage>
        <taxon>Archaea</taxon>
        <taxon>Methanobacteriati</taxon>
        <taxon>Methanobacteriota</taxon>
        <taxon>Archaeoglobi</taxon>
        <taxon>Archaeoglobales</taxon>
        <taxon>Archaeoglobaceae</taxon>
        <taxon>Archaeoglobus</taxon>
    </lineage>
</organism>
<dbReference type="EMBL" id="DSCQ01000025">
    <property type="protein sequence ID" value="HET20869.1"/>
    <property type="molecule type" value="Genomic_DNA"/>
</dbReference>
<gene>
    <name evidence="7" type="ORF">ENN70_01935</name>
</gene>
<keyword evidence="3" id="KW-0237">DNA synthesis</keyword>
<sequence>MRKIPRPRAVEGLTYQVLCGCGKIYVTVNFLDKKPFEVFIRMGHSGGCNYAQTEAIGRLISLALRCGVPLEEITKQLKNIRCPKPLIHRDGTITSCADAIARTLEHFIKGAPVKEPDEGQARLETAPD</sequence>
<comment type="similarity">
    <text evidence="1">Belongs to the ribonucleoside diphosphate reductase class-2 family.</text>
</comment>
<dbReference type="GO" id="GO:0000166">
    <property type="term" value="F:nucleotide binding"/>
    <property type="evidence" value="ECO:0007669"/>
    <property type="project" value="UniProtKB-KW"/>
</dbReference>
<dbReference type="GO" id="GO:0071897">
    <property type="term" value="P:DNA biosynthetic process"/>
    <property type="evidence" value="ECO:0007669"/>
    <property type="project" value="UniProtKB-KW"/>
</dbReference>
<protein>
    <recommendedName>
        <fullName evidence="2">ribonucleoside-diphosphate reductase</fullName>
        <ecNumber evidence="2">1.17.4.1</ecNumber>
    </recommendedName>
</protein>
<accession>A0A7C2S801</accession>
<evidence type="ECO:0000256" key="4">
    <source>
        <dbReference type="ARBA" id="ARBA00022741"/>
    </source>
</evidence>
<evidence type="ECO:0000259" key="6">
    <source>
        <dbReference type="Pfam" id="PF12637"/>
    </source>
</evidence>
<dbReference type="Pfam" id="PF12637">
    <property type="entry name" value="TSCPD"/>
    <property type="match status" value="1"/>
</dbReference>
<feature type="domain" description="TSCPD" evidence="6">
    <location>
        <begin position="6"/>
        <end position="107"/>
    </location>
</feature>
<comment type="catalytic activity">
    <reaction evidence="5">
        <text>a 2'-deoxyribonucleoside 5'-diphosphate + [thioredoxin]-disulfide + H2O = a ribonucleoside 5'-diphosphate + [thioredoxin]-dithiol</text>
        <dbReference type="Rhea" id="RHEA:23252"/>
        <dbReference type="Rhea" id="RHEA-COMP:10698"/>
        <dbReference type="Rhea" id="RHEA-COMP:10700"/>
        <dbReference type="ChEBI" id="CHEBI:15377"/>
        <dbReference type="ChEBI" id="CHEBI:29950"/>
        <dbReference type="ChEBI" id="CHEBI:50058"/>
        <dbReference type="ChEBI" id="CHEBI:57930"/>
        <dbReference type="ChEBI" id="CHEBI:73316"/>
        <dbReference type="EC" id="1.17.4.1"/>
    </reaction>
</comment>
<keyword evidence="4" id="KW-0547">Nucleotide-binding</keyword>
<evidence type="ECO:0000256" key="2">
    <source>
        <dbReference type="ARBA" id="ARBA00012274"/>
    </source>
</evidence>
<name>A0A7C2S801_ARCFL</name>
<dbReference type="AlphaFoldDB" id="A0A7C2S801"/>
<dbReference type="GO" id="GO:0004748">
    <property type="term" value="F:ribonucleoside-diphosphate reductase activity, thioredoxin disulfide as acceptor"/>
    <property type="evidence" value="ECO:0007669"/>
    <property type="project" value="UniProtKB-EC"/>
</dbReference>
<evidence type="ECO:0000256" key="1">
    <source>
        <dbReference type="ARBA" id="ARBA00007405"/>
    </source>
</evidence>
<evidence type="ECO:0000256" key="3">
    <source>
        <dbReference type="ARBA" id="ARBA00022634"/>
    </source>
</evidence>
<dbReference type="InterPro" id="IPR024434">
    <property type="entry name" value="TSCPD_dom"/>
</dbReference>
<reference evidence="7" key="1">
    <citation type="journal article" date="2020" name="mSystems">
        <title>Genome- and Community-Level Interaction Insights into Carbon Utilization and Element Cycling Functions of Hydrothermarchaeota in Hydrothermal Sediment.</title>
        <authorList>
            <person name="Zhou Z."/>
            <person name="Liu Y."/>
            <person name="Xu W."/>
            <person name="Pan J."/>
            <person name="Luo Z.H."/>
            <person name="Li M."/>
        </authorList>
    </citation>
    <scope>NUCLEOTIDE SEQUENCE [LARGE SCALE GENOMIC DNA]</scope>
    <source>
        <strain evidence="7">SpSt-12</strain>
    </source>
</reference>
<evidence type="ECO:0000256" key="5">
    <source>
        <dbReference type="ARBA" id="ARBA00047754"/>
    </source>
</evidence>
<comment type="caution">
    <text evidence="7">The sequence shown here is derived from an EMBL/GenBank/DDBJ whole genome shotgun (WGS) entry which is preliminary data.</text>
</comment>